<dbReference type="EMBL" id="FNRJ01000002">
    <property type="protein sequence ID" value="SEA28634.1"/>
    <property type="molecule type" value="Genomic_DNA"/>
</dbReference>
<name>A0A1H3ZZI4_9GAMM</name>
<dbReference type="GO" id="GO:0016301">
    <property type="term" value="F:kinase activity"/>
    <property type="evidence" value="ECO:0007669"/>
    <property type="project" value="UniProtKB-KW"/>
</dbReference>
<dbReference type="Proteomes" id="UP000242469">
    <property type="component" value="Unassembled WGS sequence"/>
</dbReference>
<dbReference type="Gene3D" id="3.30.565.10">
    <property type="entry name" value="Histidine kinase-like ATPase, C-terminal domain"/>
    <property type="match status" value="1"/>
</dbReference>
<dbReference type="Pfam" id="PF13589">
    <property type="entry name" value="HATPase_c_3"/>
    <property type="match status" value="1"/>
</dbReference>
<keyword evidence="2" id="KW-1185">Reference proteome</keyword>
<dbReference type="OrthoDB" id="8765545at2"/>
<evidence type="ECO:0000313" key="1">
    <source>
        <dbReference type="EMBL" id="SEA28634.1"/>
    </source>
</evidence>
<gene>
    <name evidence="1" type="ORF">SAMN02745729_102209</name>
</gene>
<keyword evidence="1" id="KW-0808">Transferase</keyword>
<proteinExistence type="predicted"/>
<dbReference type="RefSeq" id="WP_091823490.1">
    <property type="nucleotide sequence ID" value="NZ_FNRJ01000002.1"/>
</dbReference>
<dbReference type="InterPro" id="IPR036890">
    <property type="entry name" value="HATPase_C_sf"/>
</dbReference>
<dbReference type="AlphaFoldDB" id="A0A1H3ZZI4"/>
<organism evidence="1 2">
    <name type="scientific">Marinobacterium iners DSM 11526</name>
    <dbReference type="NCBI Taxonomy" id="1122198"/>
    <lineage>
        <taxon>Bacteria</taxon>
        <taxon>Pseudomonadati</taxon>
        <taxon>Pseudomonadota</taxon>
        <taxon>Gammaproteobacteria</taxon>
        <taxon>Oceanospirillales</taxon>
        <taxon>Oceanospirillaceae</taxon>
        <taxon>Marinobacterium</taxon>
    </lineage>
</organism>
<protein>
    <submittedName>
        <fullName evidence="1">Histidine kinase-, DNA gyrase B-, and HSP90-like ATPase</fullName>
    </submittedName>
</protein>
<evidence type="ECO:0000313" key="2">
    <source>
        <dbReference type="Proteomes" id="UP000242469"/>
    </source>
</evidence>
<reference evidence="2" key="1">
    <citation type="submission" date="2016-10" db="EMBL/GenBank/DDBJ databases">
        <authorList>
            <person name="Varghese N."/>
            <person name="Submissions S."/>
        </authorList>
    </citation>
    <scope>NUCLEOTIDE SEQUENCE [LARGE SCALE GENOMIC DNA]</scope>
    <source>
        <strain evidence="2">DSM 11526</strain>
    </source>
</reference>
<dbReference type="STRING" id="1122198.SAMN02745729_102209"/>
<keyword evidence="1" id="KW-0418">Kinase</keyword>
<dbReference type="SUPFAM" id="SSF55874">
    <property type="entry name" value="ATPase domain of HSP90 chaperone/DNA topoisomerase II/histidine kinase"/>
    <property type="match status" value="1"/>
</dbReference>
<sequence length="672" mass="77598">MEIKVFQGDANITDVGIKNLFSGKRNDPVYALVELVANGFDAGATRVDVKINWNDAHGLESVTVLDNGHGIDTEKCDEHFGRFNESSKVDDDDTQGSQGRGRVSFHLLCDLAQWFTRCNGVDACLKIESSNVRHYEGKFLEEKEQHALLYDCQNGTCVELSRFHKNLPSAEEIIKRFSYEFGWRLLLNNEGRSLFVNGSEVPIPPYEKERHVLKIDDYDFVIDFVRWIKKPGEEKSYNYLVNNSGRIVHREYSKFNNKASFHLSTYSSSIWNEYFNKHGGMNFDHDVDASPTTPVYRKLRSEIEAKGREIYDNFLRRMADQKMDEFEEKGYFPSYKKLDSSYAEWRKKNTRNTLKEIYYADPTIFNNIKSKQIKIIIGLLDKVLVSNENDALLDVLEGVIKLEPEKMEQFADHIRKSSLDNIVSTIETLSKRESIINALKYVMEEQYKEILETPDLQKVIEANTWLFGNKYTIIGAEEDDFYKTSKALRDKVEGINFIDESDLDKSDLLSEGFDIEGMRGQVDLFLARKNIEFDTNGREYFKATIIEIKRPIVSLNDKHLDQIKRYAKVISQCSGFDANNLKFDIILVGRKISEKSFDIPNSLKSCEKENDPGRVYITSDERIKCYVKTWASIFNEFELSNSYLLRNLKMKRDVLEGKAGKEVIADAQVSIH</sequence>
<accession>A0A1H3ZZI4</accession>